<proteinExistence type="predicted"/>
<dbReference type="EMBL" id="KU836751">
    <property type="protein sequence ID" value="AMR60089.1"/>
    <property type="molecule type" value="Genomic_DNA"/>
</dbReference>
<reference evidence="2" key="1">
    <citation type="submission" date="2016-02" db="EMBL/GenBank/DDBJ databases">
        <authorList>
            <person name="Morales N."/>
            <person name="Badran S."/>
            <person name="Schick P."/>
            <person name="Jacoby B."/>
            <person name="Reddi K."/>
            <person name="Villella W."/>
            <person name="Sanders E.R."/>
            <person name="Lorenz T.C."/>
        </authorList>
    </citation>
    <scope>NUCLEOTIDE SEQUENCE [LARGE SCALE GENOMIC DNA]</scope>
</reference>
<evidence type="ECO:0000313" key="2">
    <source>
        <dbReference type="Proteomes" id="UP000223773"/>
    </source>
</evidence>
<sequence length="104" mass="12266">MKYNLYSIHQWRWTAYSKRLKEDISRELDLGEVSPRRTSSEHICLYGAPILMDYNVNTGELSVWSASKTKNANGRTFTIKELMVIEFFFQQWVLNNLGDLKEDK</sequence>
<evidence type="ECO:0000313" key="1">
    <source>
        <dbReference type="EMBL" id="AMR60089.1"/>
    </source>
</evidence>
<accession>A0A1S5QTQ5</accession>
<dbReference type="Proteomes" id="UP000223773">
    <property type="component" value="Segment"/>
</dbReference>
<protein>
    <submittedName>
        <fullName evidence="1">Uncharacterized protein</fullName>
    </submittedName>
</protein>
<gene>
    <name evidence="1" type="ORF">LEO2_51</name>
</gene>
<name>A0A1S5QTQ5_9CAUD</name>
<keyword evidence="2" id="KW-1185">Reference proteome</keyword>
<organism evidence="1 2">
    <name type="scientific">Bacillus phage Leo2</name>
    <dbReference type="NCBI Taxonomy" id="1815973"/>
    <lineage>
        <taxon>Viruses</taxon>
        <taxon>Duplodnaviria</taxon>
        <taxon>Heunggongvirae</taxon>
        <taxon>Uroviricota</taxon>
        <taxon>Caudoviricetes</taxon>
        <taxon>Ehrlichviridae</taxon>
        <taxon>Andromedavirus</taxon>
        <taxon>Andromedavirus leo2</taxon>
    </lineage>
</organism>